<proteinExistence type="predicted"/>
<keyword evidence="3" id="KW-1185">Reference proteome</keyword>
<reference evidence="2 3" key="1">
    <citation type="submission" date="2014-04" db="EMBL/GenBank/DDBJ databases">
        <authorList>
            <consortium name="DOE Joint Genome Institute"/>
            <person name="Kuo A."/>
            <person name="Ruytinx J."/>
            <person name="Rineau F."/>
            <person name="Colpaert J."/>
            <person name="Kohler A."/>
            <person name="Nagy L.G."/>
            <person name="Floudas D."/>
            <person name="Copeland A."/>
            <person name="Barry K.W."/>
            <person name="Cichocki N."/>
            <person name="Veneault-Fourrey C."/>
            <person name="LaButti K."/>
            <person name="Lindquist E.A."/>
            <person name="Lipzen A."/>
            <person name="Lundell T."/>
            <person name="Morin E."/>
            <person name="Murat C."/>
            <person name="Sun H."/>
            <person name="Tunlid A."/>
            <person name="Henrissat B."/>
            <person name="Grigoriev I.V."/>
            <person name="Hibbett D.S."/>
            <person name="Martin F."/>
            <person name="Nordberg H.P."/>
            <person name="Cantor M.N."/>
            <person name="Hua S.X."/>
        </authorList>
    </citation>
    <scope>NUCLEOTIDE SEQUENCE [LARGE SCALE GENOMIC DNA]</scope>
    <source>
        <strain evidence="2 3">UH-Slu-Lm8-n1</strain>
    </source>
</reference>
<name>A0A0D0AIM8_9AGAM</name>
<dbReference type="Proteomes" id="UP000054485">
    <property type="component" value="Unassembled WGS sequence"/>
</dbReference>
<evidence type="ECO:0000313" key="2">
    <source>
        <dbReference type="EMBL" id="KIK34102.1"/>
    </source>
</evidence>
<organism evidence="2 3">
    <name type="scientific">Suillus luteus UH-Slu-Lm8-n1</name>
    <dbReference type="NCBI Taxonomy" id="930992"/>
    <lineage>
        <taxon>Eukaryota</taxon>
        <taxon>Fungi</taxon>
        <taxon>Dikarya</taxon>
        <taxon>Basidiomycota</taxon>
        <taxon>Agaricomycotina</taxon>
        <taxon>Agaricomycetes</taxon>
        <taxon>Agaricomycetidae</taxon>
        <taxon>Boletales</taxon>
        <taxon>Suillineae</taxon>
        <taxon>Suillaceae</taxon>
        <taxon>Suillus</taxon>
    </lineage>
</organism>
<feature type="compositionally biased region" description="Basic residues" evidence="1">
    <location>
        <begin position="109"/>
        <end position="120"/>
    </location>
</feature>
<protein>
    <submittedName>
        <fullName evidence="2">Uncharacterized protein</fullName>
    </submittedName>
</protein>
<dbReference type="STRING" id="930992.A0A0D0AIM8"/>
<accession>A0A0D0AIM8</accession>
<gene>
    <name evidence="2" type="ORF">CY34DRAFT_110405</name>
</gene>
<evidence type="ECO:0000313" key="3">
    <source>
        <dbReference type="Proteomes" id="UP000054485"/>
    </source>
</evidence>
<feature type="region of interest" description="Disordered" evidence="1">
    <location>
        <begin position="87"/>
        <end position="120"/>
    </location>
</feature>
<evidence type="ECO:0000256" key="1">
    <source>
        <dbReference type="SAM" id="MobiDB-lite"/>
    </source>
</evidence>
<dbReference type="InParanoid" id="A0A0D0AIM8"/>
<dbReference type="EMBL" id="KN835809">
    <property type="protein sequence ID" value="KIK34102.1"/>
    <property type="molecule type" value="Genomic_DNA"/>
</dbReference>
<dbReference type="HOGENOM" id="CLU_166318_0_0_1"/>
<dbReference type="OrthoDB" id="2636617at2759"/>
<sequence>MSFADVGSESLRPILLRTPAPNEKVLLYLEGMQREAIGLGSPTSTLIRHDLPSARCSAFSNDNGWRLGVQDGRKAEISINARSAVHELGTQDRPGPRYELFDSGPSFGKKARSQHTHLVL</sequence>
<dbReference type="AlphaFoldDB" id="A0A0D0AIM8"/>
<reference evidence="3" key="2">
    <citation type="submission" date="2015-01" db="EMBL/GenBank/DDBJ databases">
        <title>Evolutionary Origins and Diversification of the Mycorrhizal Mutualists.</title>
        <authorList>
            <consortium name="DOE Joint Genome Institute"/>
            <consortium name="Mycorrhizal Genomics Consortium"/>
            <person name="Kohler A."/>
            <person name="Kuo A."/>
            <person name="Nagy L.G."/>
            <person name="Floudas D."/>
            <person name="Copeland A."/>
            <person name="Barry K.W."/>
            <person name="Cichocki N."/>
            <person name="Veneault-Fourrey C."/>
            <person name="LaButti K."/>
            <person name="Lindquist E.A."/>
            <person name="Lipzen A."/>
            <person name="Lundell T."/>
            <person name="Morin E."/>
            <person name="Murat C."/>
            <person name="Riley R."/>
            <person name="Ohm R."/>
            <person name="Sun H."/>
            <person name="Tunlid A."/>
            <person name="Henrissat B."/>
            <person name="Grigoriev I.V."/>
            <person name="Hibbett D.S."/>
            <person name="Martin F."/>
        </authorList>
    </citation>
    <scope>NUCLEOTIDE SEQUENCE [LARGE SCALE GENOMIC DNA]</scope>
    <source>
        <strain evidence="3">UH-Slu-Lm8-n1</strain>
    </source>
</reference>